<dbReference type="EMBL" id="JADJEV010000004">
    <property type="protein sequence ID" value="MBK6974349.1"/>
    <property type="molecule type" value="Genomic_DNA"/>
</dbReference>
<dbReference type="Proteomes" id="UP000807785">
    <property type="component" value="Unassembled WGS sequence"/>
</dbReference>
<organism evidence="1 2">
    <name type="scientific">Candidatus Methylophosphatis roskildensis</name>
    <dbReference type="NCBI Taxonomy" id="2899263"/>
    <lineage>
        <taxon>Bacteria</taxon>
        <taxon>Pseudomonadati</taxon>
        <taxon>Pseudomonadota</taxon>
        <taxon>Betaproteobacteria</taxon>
        <taxon>Nitrosomonadales</taxon>
        <taxon>Sterolibacteriaceae</taxon>
        <taxon>Candidatus Methylophosphatis</taxon>
    </lineage>
</organism>
<proteinExistence type="predicted"/>
<evidence type="ECO:0000313" key="1">
    <source>
        <dbReference type="EMBL" id="MBK6974349.1"/>
    </source>
</evidence>
<protein>
    <submittedName>
        <fullName evidence="1">Uncharacterized protein</fullName>
    </submittedName>
</protein>
<sequence length="482" mass="52831">MLDTAEDEITILNAWPDCAPTSLDAADLPDLRAKLRQLSESPPGDPTYARLLGVLDRQIHDRLLRLRPSLRRAALPLSREARSRSVEMSDALGQLAECHLRLLRVMPAPGAARDGLQAVYRRFEVCVLAGTTVPPKLWLRASEMHRALTRCAAGNAKAPGPAHDGRLIYTRLLALGCVSPEHLSAQEIGDTIDWLEAAEIPVVLHDDRPREADESWYWVELKHDRGPQQFARRLPPSRPGVMVFSLAPLASHALANATQLAPLPEEADSGDGEAASLAALLRRIADQFSGSHKRKLNRRSSSYRVKVCTGLPDICRLIDPTCAEPPELSDWMVINESAGGFAIMHVSGFIEGIVSGGVIALRADADESWTICLVRWSRSDNPEHVELGLQILSNGAQAVDIAFRHGASNPVRTVKHALLLPALPALRPKFAILAPAGSYTARRFVLVAQTSHVYITQGRLISLDLRTATVELFQFDLDPYPI</sequence>
<evidence type="ECO:0000313" key="2">
    <source>
        <dbReference type="Proteomes" id="UP000807785"/>
    </source>
</evidence>
<gene>
    <name evidence="1" type="ORF">IPH26_15850</name>
</gene>
<accession>A0A9D7HMQ2</accession>
<name>A0A9D7HMQ2_9PROT</name>
<dbReference type="AlphaFoldDB" id="A0A9D7HMQ2"/>
<reference evidence="1" key="1">
    <citation type="submission" date="2020-10" db="EMBL/GenBank/DDBJ databases">
        <title>Connecting structure to function with the recovery of over 1000 high-quality activated sludge metagenome-assembled genomes encoding full-length rRNA genes using long-read sequencing.</title>
        <authorList>
            <person name="Singleton C.M."/>
            <person name="Petriglieri F."/>
            <person name="Kristensen J.M."/>
            <person name="Kirkegaard R.H."/>
            <person name="Michaelsen T.Y."/>
            <person name="Andersen M.H."/>
            <person name="Karst S.M."/>
            <person name="Dueholm M.S."/>
            <person name="Nielsen P.H."/>
            <person name="Albertsen M."/>
        </authorList>
    </citation>
    <scope>NUCLEOTIDE SEQUENCE</scope>
    <source>
        <strain evidence="1">Bjer_18-Q3-R1-45_BAT3C.347</strain>
    </source>
</reference>
<comment type="caution">
    <text evidence="1">The sequence shown here is derived from an EMBL/GenBank/DDBJ whole genome shotgun (WGS) entry which is preliminary data.</text>
</comment>